<dbReference type="RefSeq" id="WP_051802466.1">
    <property type="nucleotide sequence ID" value="NZ_AP023354.1"/>
</dbReference>
<dbReference type="CDD" id="cd06533">
    <property type="entry name" value="Glyco_transf_WecG_TagA"/>
    <property type="match status" value="1"/>
</dbReference>
<dbReference type="PANTHER" id="PTHR34136:SF1">
    <property type="entry name" value="UDP-N-ACETYL-D-MANNOSAMINURONIC ACID TRANSFERASE"/>
    <property type="match status" value="1"/>
</dbReference>
<dbReference type="EMBL" id="AP023354">
    <property type="protein sequence ID" value="BCJ32254.1"/>
    <property type="molecule type" value="Genomic_DNA"/>
</dbReference>
<accession>A0A810L9L2</accession>
<feature type="region of interest" description="Disordered" evidence="3">
    <location>
        <begin position="1"/>
        <end position="31"/>
    </location>
</feature>
<gene>
    <name evidence="4" type="ORF">Asera_63620</name>
</gene>
<sequence length="289" mass="31248">MDPEPSHLRLASRRTDSASPDRRFPDRLSPQRVHVGGTPVDLCDTDDLVGLTTQWAATGRRATVVGVNAHVVNLCARQPAFASAIAAADLNFPDGQSVVWAARLLGNRPKGRVPLTHVTAPLCGAWAAAGLPVFLLGGKPGVAERAGERLRAEHGVPIAGVRHGYFEAADEPGLIAQINASGARILLVGLGNPRQELWLAEHRDALVPPVAMTCGGWLDWTAGERRPCPPLVYRFGLEWAYRLAQEPRRLFARYVLGNPRFLYHVVRRGSRPLTAAAPATTRSMVQQGP</sequence>
<name>A0A810L9L2_9ACTN</name>
<reference evidence="4" key="1">
    <citation type="submission" date="2020-08" db="EMBL/GenBank/DDBJ databases">
        <title>Whole genome shotgun sequence of Actinocatenispora sera NBRC 101916.</title>
        <authorList>
            <person name="Komaki H."/>
            <person name="Tamura T."/>
        </authorList>
    </citation>
    <scope>NUCLEOTIDE SEQUENCE</scope>
    <source>
        <strain evidence="4">NBRC 101916</strain>
    </source>
</reference>
<protein>
    <submittedName>
        <fullName evidence="4">N-acetylmannosaminyltransferase</fullName>
    </submittedName>
</protein>
<feature type="compositionally biased region" description="Basic and acidic residues" evidence="3">
    <location>
        <begin position="1"/>
        <end position="26"/>
    </location>
</feature>
<dbReference type="NCBIfam" id="TIGR00696">
    <property type="entry name" value="wecG_tagA_cpsF"/>
    <property type="match status" value="1"/>
</dbReference>
<dbReference type="OrthoDB" id="9771846at2"/>
<dbReference type="GO" id="GO:0016758">
    <property type="term" value="F:hexosyltransferase activity"/>
    <property type="evidence" value="ECO:0007669"/>
    <property type="project" value="TreeGrafter"/>
</dbReference>
<evidence type="ECO:0000313" key="4">
    <source>
        <dbReference type="EMBL" id="BCJ32254.1"/>
    </source>
</evidence>
<dbReference type="Pfam" id="PF03808">
    <property type="entry name" value="Glyco_tran_WecG"/>
    <property type="match status" value="1"/>
</dbReference>
<keyword evidence="1" id="KW-0328">Glycosyltransferase</keyword>
<organism evidence="4 5">
    <name type="scientific">Actinocatenispora sera</name>
    <dbReference type="NCBI Taxonomy" id="390989"/>
    <lineage>
        <taxon>Bacteria</taxon>
        <taxon>Bacillati</taxon>
        <taxon>Actinomycetota</taxon>
        <taxon>Actinomycetes</taxon>
        <taxon>Micromonosporales</taxon>
        <taxon>Micromonosporaceae</taxon>
        <taxon>Actinocatenispora</taxon>
    </lineage>
</organism>
<dbReference type="AlphaFoldDB" id="A0A810L9L2"/>
<dbReference type="KEGG" id="aser:Asera_63620"/>
<evidence type="ECO:0000313" key="5">
    <source>
        <dbReference type="Proteomes" id="UP000680750"/>
    </source>
</evidence>
<proteinExistence type="predicted"/>
<keyword evidence="2" id="KW-0808">Transferase</keyword>
<dbReference type="PANTHER" id="PTHR34136">
    <property type="match status" value="1"/>
</dbReference>
<evidence type="ECO:0000256" key="2">
    <source>
        <dbReference type="ARBA" id="ARBA00022679"/>
    </source>
</evidence>
<keyword evidence="5" id="KW-1185">Reference proteome</keyword>
<evidence type="ECO:0000256" key="1">
    <source>
        <dbReference type="ARBA" id="ARBA00022676"/>
    </source>
</evidence>
<dbReference type="Proteomes" id="UP000680750">
    <property type="component" value="Chromosome"/>
</dbReference>
<evidence type="ECO:0000256" key="3">
    <source>
        <dbReference type="SAM" id="MobiDB-lite"/>
    </source>
</evidence>
<dbReference type="InterPro" id="IPR004629">
    <property type="entry name" value="WecG_TagA_CpsF"/>
</dbReference>